<feature type="region of interest" description="Disordered" evidence="1">
    <location>
        <begin position="480"/>
        <end position="528"/>
    </location>
</feature>
<dbReference type="Pfam" id="PF02862">
    <property type="entry name" value="DDHD"/>
    <property type="match status" value="2"/>
</dbReference>
<keyword evidence="4" id="KW-1185">Reference proteome</keyword>
<dbReference type="SMART" id="SM01127">
    <property type="entry name" value="DDHD"/>
    <property type="match status" value="1"/>
</dbReference>
<accession>A0A507EAQ6</accession>
<dbReference type="InterPro" id="IPR004177">
    <property type="entry name" value="DDHD_dom"/>
</dbReference>
<feature type="compositionally biased region" description="Low complexity" evidence="1">
    <location>
        <begin position="501"/>
        <end position="519"/>
    </location>
</feature>
<dbReference type="GO" id="GO:0005737">
    <property type="term" value="C:cytoplasm"/>
    <property type="evidence" value="ECO:0007669"/>
    <property type="project" value="TreeGrafter"/>
</dbReference>
<proteinExistence type="predicted"/>
<dbReference type="STRING" id="109895.A0A507EAQ6"/>
<gene>
    <name evidence="3" type="ORF">PhCBS80983_g01796</name>
</gene>
<reference evidence="3 4" key="1">
    <citation type="journal article" date="2019" name="Sci. Rep.">
        <title>Comparative genomics of chytrid fungi reveal insights into the obligate biotrophic and pathogenic lifestyle of Synchytrium endobioticum.</title>
        <authorList>
            <person name="van de Vossenberg B.T.L.H."/>
            <person name="Warris S."/>
            <person name="Nguyen H.D.T."/>
            <person name="van Gent-Pelzer M.P.E."/>
            <person name="Joly D.L."/>
            <person name="van de Geest H.C."/>
            <person name="Bonants P.J.M."/>
            <person name="Smith D.S."/>
            <person name="Levesque C.A."/>
            <person name="van der Lee T.A.J."/>
        </authorList>
    </citation>
    <scope>NUCLEOTIDE SEQUENCE [LARGE SCALE GENOMIC DNA]</scope>
    <source>
        <strain evidence="3 4">CBS 809.83</strain>
    </source>
</reference>
<dbReference type="InterPro" id="IPR029058">
    <property type="entry name" value="AB_hydrolase_fold"/>
</dbReference>
<dbReference type="GO" id="GO:0046872">
    <property type="term" value="F:metal ion binding"/>
    <property type="evidence" value="ECO:0007669"/>
    <property type="project" value="InterPro"/>
</dbReference>
<dbReference type="Proteomes" id="UP000318582">
    <property type="component" value="Unassembled WGS sequence"/>
</dbReference>
<dbReference type="EMBL" id="QEAQ01000015">
    <property type="protein sequence ID" value="TPX60375.1"/>
    <property type="molecule type" value="Genomic_DNA"/>
</dbReference>
<feature type="domain" description="DDHD" evidence="2">
    <location>
        <begin position="110"/>
        <end position="573"/>
    </location>
</feature>
<protein>
    <recommendedName>
        <fullName evidence="2">DDHD domain-containing protein</fullName>
    </recommendedName>
</protein>
<dbReference type="PANTHER" id="PTHR23509:SF10">
    <property type="entry name" value="LD21067P"/>
    <property type="match status" value="1"/>
</dbReference>
<evidence type="ECO:0000256" key="1">
    <source>
        <dbReference type="SAM" id="MobiDB-lite"/>
    </source>
</evidence>
<dbReference type="PROSITE" id="PS51043">
    <property type="entry name" value="DDHD"/>
    <property type="match status" value="1"/>
</dbReference>
<feature type="compositionally biased region" description="Polar residues" evidence="1">
    <location>
        <begin position="289"/>
        <end position="298"/>
    </location>
</feature>
<dbReference type="SUPFAM" id="SSF53474">
    <property type="entry name" value="alpha/beta-Hydrolases"/>
    <property type="match status" value="1"/>
</dbReference>
<feature type="compositionally biased region" description="Basic and acidic residues" evidence="1">
    <location>
        <begin position="445"/>
        <end position="454"/>
    </location>
</feature>
<dbReference type="GO" id="GO:0004620">
    <property type="term" value="F:phospholipase activity"/>
    <property type="evidence" value="ECO:0007669"/>
    <property type="project" value="TreeGrafter"/>
</dbReference>
<dbReference type="AlphaFoldDB" id="A0A507EAQ6"/>
<feature type="compositionally biased region" description="Basic and acidic residues" evidence="1">
    <location>
        <begin position="328"/>
        <end position="338"/>
    </location>
</feature>
<comment type="caution">
    <text evidence="3">The sequence shown here is derived from an EMBL/GenBank/DDBJ whole genome shotgun (WGS) entry which is preliminary data.</text>
</comment>
<feature type="region of interest" description="Disordered" evidence="1">
    <location>
        <begin position="257"/>
        <end position="362"/>
    </location>
</feature>
<evidence type="ECO:0000313" key="4">
    <source>
        <dbReference type="Proteomes" id="UP000318582"/>
    </source>
</evidence>
<sequence length="585" mass="63944">MNAITLPTCAILRAINNDILADVLYYFSSYHGQQILNIVAEQLNKAYNAFRKAHPYFDGQINLIGHSLGGVICYDLLSNMHPAKPPCGSAPESKSAAPSQPHFVISYPQLDFRPNALFCLGSPIGAVLVMRGQSLAVYRPPKDILFHNVFHLYDPLGYRVEPLLDSQYATIPPILLQRPSAKNSNFAYYRQLISSYLPELPSMTSMSQLPMPSLPLGMSMTMPNLQLPPLDSLRGHMAGVMESMYASVWTGGLDEEEVSEEDAARTAAADDAKDGWIPRKKQRVEEMSDSTQYLTNSAGHALSRSASLPPDFDTSTSHKRKRRAGRSSSEHEHIDSPARRSQRKIRLPVSRKTAQDSPSLTTGHVETIASAGANGSSIAVQTVQSSSPPASPIAIANTIKPALSYVSTLTGGVSESVSSMADMMYKSFMKNLSGTTNRNPTDQLDDNKNVHEPPEASSKSATSTFVDELVGREQLAEMVGHDAAGPPPAGPPEFVSSDPETASTKRAASSTAPTASQSPQPAPITPPRRRLDYYVQDNIIDNVFQQYLIGMKAHFSYWSNKNAMHHMVWWTLQRGAGHHDDAGHW</sequence>
<dbReference type="InterPro" id="IPR058055">
    <property type="entry name" value="PA-PLA1"/>
</dbReference>
<feature type="compositionally biased region" description="Basic and acidic residues" evidence="1">
    <location>
        <begin position="262"/>
        <end position="277"/>
    </location>
</feature>
<evidence type="ECO:0000313" key="3">
    <source>
        <dbReference type="EMBL" id="TPX60375.1"/>
    </source>
</evidence>
<dbReference type="PANTHER" id="PTHR23509">
    <property type="entry name" value="PA-PL1 PHOSPHOLIPASE FAMILY"/>
    <property type="match status" value="1"/>
</dbReference>
<name>A0A507EAQ6_9FUNG</name>
<evidence type="ECO:0000259" key="2">
    <source>
        <dbReference type="PROSITE" id="PS51043"/>
    </source>
</evidence>
<feature type="compositionally biased region" description="Polar residues" evidence="1">
    <location>
        <begin position="432"/>
        <end position="442"/>
    </location>
</feature>
<feature type="region of interest" description="Disordered" evidence="1">
    <location>
        <begin position="432"/>
        <end position="464"/>
    </location>
</feature>
<organism evidence="3 4">
    <name type="scientific">Powellomyces hirtus</name>
    <dbReference type="NCBI Taxonomy" id="109895"/>
    <lineage>
        <taxon>Eukaryota</taxon>
        <taxon>Fungi</taxon>
        <taxon>Fungi incertae sedis</taxon>
        <taxon>Chytridiomycota</taxon>
        <taxon>Chytridiomycota incertae sedis</taxon>
        <taxon>Chytridiomycetes</taxon>
        <taxon>Spizellomycetales</taxon>
        <taxon>Powellomycetaceae</taxon>
        <taxon>Powellomyces</taxon>
    </lineage>
</organism>